<sequence length="199" mass="21472">MANGNLKKTLRKVVEGEHLAANALAVAASKAKELDLQQLFTELSTKHETNAVNAGTKLKELGGKYPTPGLRDTLKKGWESVATSRTALDAIKLLQKKEREALVDYKGILKNTKDEGLVNMMARHLADTVDNVTKLDQKVTELQKKKKGGKFLGLPRLVWLAALGTGAAVFVIRRRSSAPENPSTPTNSTGTPAGDSNKS</sequence>
<keyword evidence="5" id="KW-1185">Reference proteome</keyword>
<proteinExistence type="predicted"/>
<name>A0A8T7M5W2_9CHLR</name>
<reference evidence="2 4" key="1">
    <citation type="submission" date="2020-06" db="EMBL/GenBank/DDBJ databases">
        <title>Anoxygenic phototrophic Chloroflexota member uses a Type I reaction center.</title>
        <authorList>
            <person name="Tsuji J.M."/>
            <person name="Shaw N.A."/>
            <person name="Nagashima S."/>
            <person name="Venkiteswaran J."/>
            <person name="Schiff S.L."/>
            <person name="Hanada S."/>
            <person name="Tank M."/>
            <person name="Neufeld J.D."/>
        </authorList>
    </citation>
    <scope>NUCLEOTIDE SEQUENCE [LARGE SCALE GENOMIC DNA]</scope>
    <source>
        <strain evidence="2">L227-S17</strain>
    </source>
</reference>
<dbReference type="InterPro" id="IPR009078">
    <property type="entry name" value="Ferritin-like_SF"/>
</dbReference>
<evidence type="ECO:0000313" key="2">
    <source>
        <dbReference type="EMBL" id="NWJ47453.1"/>
    </source>
</evidence>
<gene>
    <name evidence="2" type="ORF">HXX08_16460</name>
    <name evidence="3" type="ORF">OZ401_002973</name>
</gene>
<feature type="region of interest" description="Disordered" evidence="1">
    <location>
        <begin position="175"/>
        <end position="199"/>
    </location>
</feature>
<dbReference type="RefSeq" id="WP_341471253.1">
    <property type="nucleotide sequence ID" value="NZ_CP128400.1"/>
</dbReference>
<dbReference type="EMBL" id="JACATZ010000003">
    <property type="protein sequence ID" value="NWJ47453.1"/>
    <property type="molecule type" value="Genomic_DNA"/>
</dbReference>
<evidence type="ECO:0000313" key="5">
    <source>
        <dbReference type="Proteomes" id="UP001431572"/>
    </source>
</evidence>
<feature type="compositionally biased region" description="Low complexity" evidence="1">
    <location>
        <begin position="178"/>
        <end position="199"/>
    </location>
</feature>
<dbReference type="EMBL" id="CP128400">
    <property type="protein sequence ID" value="WJW69365.1"/>
    <property type="molecule type" value="Genomic_DNA"/>
</dbReference>
<evidence type="ECO:0000313" key="3">
    <source>
        <dbReference type="EMBL" id="WJW69365.1"/>
    </source>
</evidence>
<dbReference type="InterPro" id="IPR012347">
    <property type="entry name" value="Ferritin-like"/>
</dbReference>
<protein>
    <submittedName>
        <fullName evidence="2">Ferritin-like domain-containing protein</fullName>
    </submittedName>
</protein>
<dbReference type="Proteomes" id="UP001431572">
    <property type="component" value="Chromosome 2"/>
</dbReference>
<dbReference type="CDD" id="cd00657">
    <property type="entry name" value="Ferritin_like"/>
    <property type="match status" value="1"/>
</dbReference>
<accession>A0A8T7M5W2</accession>
<evidence type="ECO:0000313" key="4">
    <source>
        <dbReference type="Proteomes" id="UP000521676"/>
    </source>
</evidence>
<reference evidence="3" key="2">
    <citation type="journal article" date="2024" name="Nature">
        <title>Anoxygenic phototroph of the Chloroflexota uses a type I reaction centre.</title>
        <authorList>
            <person name="Tsuji J.M."/>
            <person name="Shaw N.A."/>
            <person name="Nagashima S."/>
            <person name="Venkiteswaran J.J."/>
            <person name="Schiff S.L."/>
            <person name="Watanabe T."/>
            <person name="Fukui M."/>
            <person name="Hanada S."/>
            <person name="Tank M."/>
            <person name="Neufeld J.D."/>
        </authorList>
    </citation>
    <scope>NUCLEOTIDE SEQUENCE</scope>
    <source>
        <strain evidence="3">L227-S17</strain>
    </source>
</reference>
<organism evidence="2 4">
    <name type="scientific">Candidatus Chlorohelix allophototropha</name>
    <dbReference type="NCBI Taxonomy" id="3003348"/>
    <lineage>
        <taxon>Bacteria</taxon>
        <taxon>Bacillati</taxon>
        <taxon>Chloroflexota</taxon>
        <taxon>Chloroflexia</taxon>
        <taxon>Candidatus Chloroheliales</taxon>
        <taxon>Candidatus Chloroheliaceae</taxon>
        <taxon>Candidatus Chlorohelix</taxon>
    </lineage>
</organism>
<dbReference type="SUPFAM" id="SSF47240">
    <property type="entry name" value="Ferritin-like"/>
    <property type="match status" value="1"/>
</dbReference>
<dbReference type="Proteomes" id="UP000521676">
    <property type="component" value="Unassembled WGS sequence"/>
</dbReference>
<evidence type="ECO:0000256" key="1">
    <source>
        <dbReference type="SAM" id="MobiDB-lite"/>
    </source>
</evidence>
<dbReference type="Gene3D" id="1.20.1260.10">
    <property type="match status" value="1"/>
</dbReference>
<dbReference type="AlphaFoldDB" id="A0A8T7M5W2"/>